<comment type="function">
    <text evidence="10">One of several proteins that assist in the late maturation steps of the functional core of the 30S ribosomal subunit. Helps release RbfA from mature subunits. May play a role in the assembly of ribosomal proteins into the subunit. Circularly permuted GTPase that catalyzes slow GTP hydrolysis, GTPase activity is stimulated by the 30S ribosomal subunit.</text>
</comment>
<dbReference type="PANTHER" id="PTHR32120">
    <property type="entry name" value="SMALL RIBOSOMAL SUBUNIT BIOGENESIS GTPASE RSGA"/>
    <property type="match status" value="1"/>
</dbReference>
<organism evidence="13 14">
    <name type="scientific">Desulfonatronum thiosulfatophilum</name>
    <dbReference type="NCBI Taxonomy" id="617002"/>
    <lineage>
        <taxon>Bacteria</taxon>
        <taxon>Pseudomonadati</taxon>
        <taxon>Thermodesulfobacteriota</taxon>
        <taxon>Desulfovibrionia</taxon>
        <taxon>Desulfovibrionales</taxon>
        <taxon>Desulfonatronaceae</taxon>
        <taxon>Desulfonatronum</taxon>
    </lineage>
</organism>
<dbReference type="OrthoDB" id="9809485at2"/>
<dbReference type="NCBIfam" id="TIGR00157">
    <property type="entry name" value="ribosome small subunit-dependent GTPase A"/>
    <property type="match status" value="1"/>
</dbReference>
<dbReference type="PANTHER" id="PTHR32120:SF10">
    <property type="entry name" value="SMALL RIBOSOMAL SUBUNIT BIOGENESIS GTPASE RSGA"/>
    <property type="match status" value="1"/>
</dbReference>
<keyword evidence="9 10" id="KW-0342">GTP-binding</keyword>
<dbReference type="STRING" id="617002.SAMN05660653_02291"/>
<feature type="binding site" evidence="10">
    <location>
        <begin position="201"/>
        <end position="209"/>
    </location>
    <ligand>
        <name>GTP</name>
        <dbReference type="ChEBI" id="CHEBI:37565"/>
    </ligand>
</feature>
<feature type="binding site" evidence="10">
    <location>
        <begin position="149"/>
        <end position="152"/>
    </location>
    <ligand>
        <name>GTP</name>
        <dbReference type="ChEBI" id="CHEBI:37565"/>
    </ligand>
</feature>
<dbReference type="Pfam" id="PF03193">
    <property type="entry name" value="RsgA_GTPase"/>
    <property type="match status" value="1"/>
</dbReference>
<dbReference type="GO" id="GO:0042274">
    <property type="term" value="P:ribosomal small subunit biogenesis"/>
    <property type="evidence" value="ECO:0007669"/>
    <property type="project" value="UniProtKB-UniRule"/>
</dbReference>
<reference evidence="13 14" key="1">
    <citation type="submission" date="2016-10" db="EMBL/GenBank/DDBJ databases">
        <authorList>
            <person name="de Groot N.N."/>
        </authorList>
    </citation>
    <scope>NUCLEOTIDE SEQUENCE [LARGE SCALE GENOMIC DNA]</scope>
    <source>
        <strain evidence="13 14">ASO4-2</strain>
    </source>
</reference>
<keyword evidence="4 10" id="KW-0699">rRNA-binding</keyword>
<evidence type="ECO:0000259" key="12">
    <source>
        <dbReference type="PROSITE" id="PS51721"/>
    </source>
</evidence>
<keyword evidence="8 10" id="KW-0694">RNA-binding</keyword>
<name>A0A1G6DPQ4_9BACT</name>
<dbReference type="Gene3D" id="3.40.50.300">
    <property type="entry name" value="P-loop containing nucleotide triphosphate hydrolases"/>
    <property type="match status" value="1"/>
</dbReference>
<feature type="domain" description="EngC GTPase" evidence="11">
    <location>
        <begin position="110"/>
        <end position="257"/>
    </location>
</feature>
<evidence type="ECO:0000256" key="7">
    <source>
        <dbReference type="ARBA" id="ARBA00022833"/>
    </source>
</evidence>
<keyword evidence="14" id="KW-1185">Reference proteome</keyword>
<dbReference type="GO" id="GO:0005737">
    <property type="term" value="C:cytoplasm"/>
    <property type="evidence" value="ECO:0007669"/>
    <property type="project" value="UniProtKB-SubCell"/>
</dbReference>
<dbReference type="CDD" id="cd01854">
    <property type="entry name" value="YjeQ_EngC"/>
    <property type="match status" value="1"/>
</dbReference>
<evidence type="ECO:0000313" key="13">
    <source>
        <dbReference type="EMBL" id="SDB47096.1"/>
    </source>
</evidence>
<feature type="binding site" evidence="10">
    <location>
        <position position="287"/>
    </location>
    <ligand>
        <name>Zn(2+)</name>
        <dbReference type="ChEBI" id="CHEBI:29105"/>
    </ligand>
</feature>
<evidence type="ECO:0000256" key="1">
    <source>
        <dbReference type="ARBA" id="ARBA00022490"/>
    </source>
</evidence>
<evidence type="ECO:0000256" key="6">
    <source>
        <dbReference type="ARBA" id="ARBA00022801"/>
    </source>
</evidence>
<dbReference type="InterPro" id="IPR010914">
    <property type="entry name" value="RsgA_GTPase_dom"/>
</dbReference>
<dbReference type="Gene3D" id="1.10.40.50">
    <property type="entry name" value="Probable gtpase engc, domain 3"/>
    <property type="match status" value="1"/>
</dbReference>
<evidence type="ECO:0000256" key="9">
    <source>
        <dbReference type="ARBA" id="ARBA00023134"/>
    </source>
</evidence>
<comment type="subunit">
    <text evidence="10">Monomer. Associates with 30S ribosomal subunit, binds 16S rRNA.</text>
</comment>
<comment type="subcellular location">
    <subcellularLocation>
        <location evidence="10">Cytoplasm</location>
    </subcellularLocation>
</comment>
<dbReference type="InterPro" id="IPR027417">
    <property type="entry name" value="P-loop_NTPase"/>
</dbReference>
<proteinExistence type="inferred from homology"/>
<gene>
    <name evidence="10" type="primary">rsgA</name>
    <name evidence="13" type="ORF">SAMN05660653_02291</name>
</gene>
<comment type="similarity">
    <text evidence="10">Belongs to the TRAFAC class YlqF/YawG GTPase family. RsgA subfamily.</text>
</comment>
<evidence type="ECO:0000256" key="8">
    <source>
        <dbReference type="ARBA" id="ARBA00022884"/>
    </source>
</evidence>
<accession>A0A1G6DPQ4</accession>
<evidence type="ECO:0000313" key="14">
    <source>
        <dbReference type="Proteomes" id="UP000198771"/>
    </source>
</evidence>
<feature type="binding site" evidence="10">
    <location>
        <position position="282"/>
    </location>
    <ligand>
        <name>Zn(2+)</name>
        <dbReference type="ChEBI" id="CHEBI:29105"/>
    </ligand>
</feature>
<sequence>MNLHALGWTSDLADGFAEWSQTRCVPARICREDRGAYTILTEQGRVQAEVSGKFRHRSANRTDYPSVGDWVAAEAAGMPSPAIIHAVLPRRSAFIRRMPGGKSQGQIVAANADTAFLVSGLDRDFNLRRIERYLTLAYDSGANPVILLNKADLHGNPESARLQVENVAQHVPVLVMSSVTGAGLSELRDLLVPGRTGVLLGSSGVGKSSIINALIGLDARKTNAVREADGRGRHTTTHRQLMILPGGAILIDTPGLREIQLLADEQALDVSFEDIAELAAACRFRDCSHAGVPGCAVQQALSEGLLDMERYESWLRQCKEIRFHQREQDVLLRIQEKKRWKSIQKTVRDIYRFKGKW</sequence>
<evidence type="ECO:0000256" key="10">
    <source>
        <dbReference type="HAMAP-Rule" id="MF_01820"/>
    </source>
</evidence>
<keyword evidence="7 10" id="KW-0862">Zinc</keyword>
<dbReference type="EC" id="3.6.1.-" evidence="10"/>
<dbReference type="InterPro" id="IPR004881">
    <property type="entry name" value="Ribosome_biogen_GTPase_RsgA"/>
</dbReference>
<keyword evidence="3 10" id="KW-0479">Metal-binding</keyword>
<dbReference type="GO" id="GO:0019843">
    <property type="term" value="F:rRNA binding"/>
    <property type="evidence" value="ECO:0007669"/>
    <property type="project" value="UniProtKB-KW"/>
</dbReference>
<comment type="cofactor">
    <cofactor evidence="10">
        <name>Zn(2+)</name>
        <dbReference type="ChEBI" id="CHEBI:29105"/>
    </cofactor>
    <text evidence="10">Binds 1 zinc ion per subunit.</text>
</comment>
<keyword evidence="5 10" id="KW-0547">Nucleotide-binding</keyword>
<evidence type="ECO:0000256" key="2">
    <source>
        <dbReference type="ARBA" id="ARBA00022517"/>
    </source>
</evidence>
<keyword evidence="1 10" id="KW-0963">Cytoplasm</keyword>
<evidence type="ECO:0000256" key="4">
    <source>
        <dbReference type="ARBA" id="ARBA00022730"/>
    </source>
</evidence>
<dbReference type="AlphaFoldDB" id="A0A1G6DPQ4"/>
<evidence type="ECO:0000256" key="5">
    <source>
        <dbReference type="ARBA" id="ARBA00022741"/>
    </source>
</evidence>
<dbReference type="PROSITE" id="PS51721">
    <property type="entry name" value="G_CP"/>
    <property type="match status" value="1"/>
</dbReference>
<dbReference type="InterPro" id="IPR030378">
    <property type="entry name" value="G_CP_dom"/>
</dbReference>
<keyword evidence="6 10" id="KW-0378">Hydrolase</keyword>
<keyword evidence="2 10" id="KW-0690">Ribosome biogenesis</keyword>
<dbReference type="EMBL" id="FMXO01000013">
    <property type="protein sequence ID" value="SDB47096.1"/>
    <property type="molecule type" value="Genomic_DNA"/>
</dbReference>
<evidence type="ECO:0000259" key="11">
    <source>
        <dbReference type="PROSITE" id="PS50936"/>
    </source>
</evidence>
<feature type="binding site" evidence="10">
    <location>
        <position position="295"/>
    </location>
    <ligand>
        <name>Zn(2+)</name>
        <dbReference type="ChEBI" id="CHEBI:29105"/>
    </ligand>
</feature>
<dbReference type="HAMAP" id="MF_01820">
    <property type="entry name" value="GTPase_RsgA"/>
    <property type="match status" value="1"/>
</dbReference>
<protein>
    <recommendedName>
        <fullName evidence="10">Small ribosomal subunit biogenesis GTPase RsgA</fullName>
        <ecNumber evidence="10">3.6.1.-</ecNumber>
    </recommendedName>
</protein>
<dbReference type="PROSITE" id="PS50936">
    <property type="entry name" value="ENGC_GTPASE"/>
    <property type="match status" value="1"/>
</dbReference>
<dbReference type="GO" id="GO:0003924">
    <property type="term" value="F:GTPase activity"/>
    <property type="evidence" value="ECO:0007669"/>
    <property type="project" value="UniProtKB-UniRule"/>
</dbReference>
<feature type="domain" description="CP-type G" evidence="12">
    <location>
        <begin position="102"/>
        <end position="259"/>
    </location>
</feature>
<dbReference type="GO" id="GO:0005525">
    <property type="term" value="F:GTP binding"/>
    <property type="evidence" value="ECO:0007669"/>
    <property type="project" value="UniProtKB-UniRule"/>
</dbReference>
<feature type="binding site" evidence="10">
    <location>
        <position position="289"/>
    </location>
    <ligand>
        <name>Zn(2+)</name>
        <dbReference type="ChEBI" id="CHEBI:29105"/>
    </ligand>
</feature>
<dbReference type="Proteomes" id="UP000198771">
    <property type="component" value="Unassembled WGS sequence"/>
</dbReference>
<dbReference type="GO" id="GO:0046872">
    <property type="term" value="F:metal ion binding"/>
    <property type="evidence" value="ECO:0007669"/>
    <property type="project" value="UniProtKB-KW"/>
</dbReference>
<dbReference type="RefSeq" id="WP_092121670.1">
    <property type="nucleotide sequence ID" value="NZ_FMXO01000013.1"/>
</dbReference>
<evidence type="ECO:0000256" key="3">
    <source>
        <dbReference type="ARBA" id="ARBA00022723"/>
    </source>
</evidence>
<dbReference type="SUPFAM" id="SSF52540">
    <property type="entry name" value="P-loop containing nucleoside triphosphate hydrolases"/>
    <property type="match status" value="1"/>
</dbReference>